<accession>A0AB34KFI0</accession>
<dbReference type="GO" id="GO:0005829">
    <property type="term" value="C:cytosol"/>
    <property type="evidence" value="ECO:0007669"/>
    <property type="project" value="TreeGrafter"/>
</dbReference>
<dbReference type="InterPro" id="IPR029752">
    <property type="entry name" value="D-isomer_DH_CS1"/>
</dbReference>
<dbReference type="InterPro" id="IPR029753">
    <property type="entry name" value="D-isomer_DH_CS"/>
</dbReference>
<evidence type="ECO:0000259" key="2">
    <source>
        <dbReference type="Pfam" id="PF02826"/>
    </source>
</evidence>
<gene>
    <name evidence="3" type="ORF">WHR41_08250</name>
</gene>
<dbReference type="EMBL" id="JAAQHG020000041">
    <property type="protein sequence ID" value="KAL1582931.1"/>
    <property type="molecule type" value="Genomic_DNA"/>
</dbReference>
<dbReference type="GeneID" id="96009692"/>
<dbReference type="InterPro" id="IPR036291">
    <property type="entry name" value="NAD(P)-bd_dom_sf"/>
</dbReference>
<dbReference type="GO" id="GO:0051287">
    <property type="term" value="F:NAD binding"/>
    <property type="evidence" value="ECO:0007669"/>
    <property type="project" value="InterPro"/>
</dbReference>
<dbReference type="PANTHER" id="PTHR10996">
    <property type="entry name" value="2-HYDROXYACID DEHYDROGENASE-RELATED"/>
    <property type="match status" value="1"/>
</dbReference>
<sequence>MAPARIIESPPSPLAEHHIDKPTVYFLDTFHPEATKHAQKIFNVILPGNPQHTHWRQEARYLLIRGSHLTANDVASCPHLKAIGKQGVGIDKIDAAACAERGIKIFNTPGVNARAVAELVVALTSSVARDIPAISVKQHSGLRVPKEVCNGLMLYQKTVGVIGMGNIGQTVAKIFQGGFEAPLVAYDPFAPGDAWSELSHTRVASLEEVLRVADVVTIHVPLTKDTRDLIAYKEMTLMKRNAILINASRGGIINEADLERALAEGLIWGAGLDCHEQEPPTQEKYSALWSKRVASTPRQKATEENTDLLLTLAKRQRRRTLISY</sequence>
<name>A0AB34KFI0_9PEZI</name>
<proteinExistence type="predicted"/>
<dbReference type="SUPFAM" id="SSF51735">
    <property type="entry name" value="NAD(P)-binding Rossmann-fold domains"/>
    <property type="match status" value="1"/>
</dbReference>
<dbReference type="GO" id="GO:0030267">
    <property type="term" value="F:glyoxylate reductase (NADPH) activity"/>
    <property type="evidence" value="ECO:0007669"/>
    <property type="project" value="TreeGrafter"/>
</dbReference>
<dbReference type="PROSITE" id="PS00671">
    <property type="entry name" value="D_2_HYDROXYACID_DH_3"/>
    <property type="match status" value="1"/>
</dbReference>
<comment type="caution">
    <text evidence="3">The sequence shown here is derived from an EMBL/GenBank/DDBJ whole genome shotgun (WGS) entry which is preliminary data.</text>
</comment>
<dbReference type="GO" id="GO:0016618">
    <property type="term" value="F:hydroxypyruvate reductase [NAD(P)H] activity"/>
    <property type="evidence" value="ECO:0007669"/>
    <property type="project" value="TreeGrafter"/>
</dbReference>
<evidence type="ECO:0000313" key="3">
    <source>
        <dbReference type="EMBL" id="KAL1582931.1"/>
    </source>
</evidence>
<organism evidence="3 4">
    <name type="scientific">Cladosporium halotolerans</name>
    <dbReference type="NCBI Taxonomy" id="1052096"/>
    <lineage>
        <taxon>Eukaryota</taxon>
        <taxon>Fungi</taxon>
        <taxon>Dikarya</taxon>
        <taxon>Ascomycota</taxon>
        <taxon>Pezizomycotina</taxon>
        <taxon>Dothideomycetes</taxon>
        <taxon>Dothideomycetidae</taxon>
        <taxon>Cladosporiales</taxon>
        <taxon>Cladosporiaceae</taxon>
        <taxon>Cladosporium</taxon>
    </lineage>
</organism>
<reference evidence="3 4" key="1">
    <citation type="journal article" date="2020" name="Microbiol. Resour. Announc.">
        <title>Draft Genome Sequence of a Cladosporium Species Isolated from the Mesophotic Ascidian Didemnum maculosum.</title>
        <authorList>
            <person name="Gioti A."/>
            <person name="Siaperas R."/>
            <person name="Nikolaivits E."/>
            <person name="Le Goff G."/>
            <person name="Ouazzani J."/>
            <person name="Kotoulas G."/>
            <person name="Topakas E."/>
        </authorList>
    </citation>
    <scope>NUCLEOTIDE SEQUENCE [LARGE SCALE GENOMIC DNA]</scope>
    <source>
        <strain evidence="3 4">TM138-S3</strain>
    </source>
</reference>
<keyword evidence="4" id="KW-1185">Reference proteome</keyword>
<dbReference type="RefSeq" id="XP_069226038.1">
    <property type="nucleotide sequence ID" value="XM_069376854.1"/>
</dbReference>
<evidence type="ECO:0000313" key="4">
    <source>
        <dbReference type="Proteomes" id="UP000803884"/>
    </source>
</evidence>
<dbReference type="SUPFAM" id="SSF52283">
    <property type="entry name" value="Formate/glycerate dehydrogenase catalytic domain-like"/>
    <property type="match status" value="1"/>
</dbReference>
<evidence type="ECO:0000256" key="1">
    <source>
        <dbReference type="ARBA" id="ARBA00023002"/>
    </source>
</evidence>
<dbReference type="Gene3D" id="3.40.50.720">
    <property type="entry name" value="NAD(P)-binding Rossmann-like Domain"/>
    <property type="match status" value="2"/>
</dbReference>
<dbReference type="Proteomes" id="UP000803884">
    <property type="component" value="Unassembled WGS sequence"/>
</dbReference>
<dbReference type="Pfam" id="PF02826">
    <property type="entry name" value="2-Hacid_dh_C"/>
    <property type="match status" value="1"/>
</dbReference>
<dbReference type="InterPro" id="IPR006140">
    <property type="entry name" value="D-isomer_DH_NAD-bd"/>
</dbReference>
<dbReference type="PANTHER" id="PTHR10996:SF264">
    <property type="entry name" value="HYPOTHETICAL D-ISOMER SPECIFIC 2-HYDROXYACID DEHYDROGENASE (EUROFUNG)"/>
    <property type="match status" value="1"/>
</dbReference>
<feature type="domain" description="D-isomer specific 2-hydroxyacid dehydrogenase NAD-binding" evidence="2">
    <location>
        <begin position="122"/>
        <end position="293"/>
    </location>
</feature>
<dbReference type="InterPro" id="IPR050223">
    <property type="entry name" value="D-isomer_2-hydroxyacid_DH"/>
</dbReference>
<keyword evidence="1" id="KW-0560">Oxidoreductase</keyword>
<dbReference type="AlphaFoldDB" id="A0AB34KFI0"/>
<protein>
    <recommendedName>
        <fullName evidence="2">D-isomer specific 2-hydroxyacid dehydrogenase NAD-binding domain-containing protein</fullName>
    </recommendedName>
</protein>
<dbReference type="PROSITE" id="PS00065">
    <property type="entry name" value="D_2_HYDROXYACID_DH_1"/>
    <property type="match status" value="1"/>
</dbReference>